<dbReference type="Proteomes" id="UP000314294">
    <property type="component" value="Unassembled WGS sequence"/>
</dbReference>
<keyword evidence="3" id="KW-1185">Reference proteome</keyword>
<feature type="region of interest" description="Disordered" evidence="1">
    <location>
        <begin position="55"/>
        <end position="88"/>
    </location>
</feature>
<feature type="compositionally biased region" description="Gly residues" evidence="1">
    <location>
        <begin position="22"/>
        <end position="34"/>
    </location>
</feature>
<sequence length="194" mass="20652">MAATGTWSPAETHLGMWPSSGEAGGGGGGGGGEGLTRCFSRELSALPALIGPRANSSHVSLSVGPLNEPAELQGGRDDYSTEATNTRRPNDVRASSLEVVHPLTHTCAHIPPWDTRPETHRRHTAGFTDKDRDRGTSVPRAGAYFTSLHHLHHLSAPAALAAPKRDLMEPLSFISSLKAHRWRRFGQGNISGAV</sequence>
<protein>
    <submittedName>
        <fullName evidence="2">Uncharacterized protein</fullName>
    </submittedName>
</protein>
<reference evidence="2 3" key="1">
    <citation type="submission" date="2019-03" db="EMBL/GenBank/DDBJ databases">
        <title>First draft genome of Liparis tanakae, snailfish: a comprehensive survey of snailfish specific genes.</title>
        <authorList>
            <person name="Kim W."/>
            <person name="Song I."/>
            <person name="Jeong J.-H."/>
            <person name="Kim D."/>
            <person name="Kim S."/>
            <person name="Ryu S."/>
            <person name="Song J.Y."/>
            <person name="Lee S.K."/>
        </authorList>
    </citation>
    <scope>NUCLEOTIDE SEQUENCE [LARGE SCALE GENOMIC DNA]</scope>
    <source>
        <tissue evidence="2">Muscle</tissue>
    </source>
</reference>
<name>A0A4Z2I6P7_9TELE</name>
<evidence type="ECO:0000313" key="3">
    <source>
        <dbReference type="Proteomes" id="UP000314294"/>
    </source>
</evidence>
<dbReference type="AlphaFoldDB" id="A0A4Z2I6P7"/>
<proteinExistence type="predicted"/>
<evidence type="ECO:0000256" key="1">
    <source>
        <dbReference type="SAM" id="MobiDB-lite"/>
    </source>
</evidence>
<comment type="caution">
    <text evidence="2">The sequence shown here is derived from an EMBL/GenBank/DDBJ whole genome shotgun (WGS) entry which is preliminary data.</text>
</comment>
<feature type="region of interest" description="Disordered" evidence="1">
    <location>
        <begin position="1"/>
        <end position="35"/>
    </location>
</feature>
<gene>
    <name evidence="2" type="ORF">EYF80_016375</name>
</gene>
<feature type="region of interest" description="Disordered" evidence="1">
    <location>
        <begin position="110"/>
        <end position="135"/>
    </location>
</feature>
<accession>A0A4Z2I6P7</accession>
<evidence type="ECO:0000313" key="2">
    <source>
        <dbReference type="EMBL" id="TNN73421.1"/>
    </source>
</evidence>
<organism evidence="2 3">
    <name type="scientific">Liparis tanakae</name>
    <name type="common">Tanaka's snailfish</name>
    <dbReference type="NCBI Taxonomy" id="230148"/>
    <lineage>
        <taxon>Eukaryota</taxon>
        <taxon>Metazoa</taxon>
        <taxon>Chordata</taxon>
        <taxon>Craniata</taxon>
        <taxon>Vertebrata</taxon>
        <taxon>Euteleostomi</taxon>
        <taxon>Actinopterygii</taxon>
        <taxon>Neopterygii</taxon>
        <taxon>Teleostei</taxon>
        <taxon>Neoteleostei</taxon>
        <taxon>Acanthomorphata</taxon>
        <taxon>Eupercaria</taxon>
        <taxon>Perciformes</taxon>
        <taxon>Cottioidei</taxon>
        <taxon>Cottales</taxon>
        <taxon>Liparidae</taxon>
        <taxon>Liparis</taxon>
    </lineage>
</organism>
<dbReference type="EMBL" id="SRLO01000125">
    <property type="protein sequence ID" value="TNN73421.1"/>
    <property type="molecule type" value="Genomic_DNA"/>
</dbReference>